<feature type="region of interest" description="Disordered" evidence="1">
    <location>
        <begin position="79"/>
        <end position="98"/>
    </location>
</feature>
<sequence length="111" mass="11874">MAGSSPLTFLVTLSLQSLIASTLGQVDNSTAEPTSSTTARYHLSSSELAAAIAVPTVFCVILLIGLLVFMGLKIREKRQTEGTYRPSNEEQVGARVATNANLKLPPEERLI</sequence>
<dbReference type="GeneID" id="107113628"/>
<feature type="transmembrane region" description="Helical" evidence="2">
    <location>
        <begin position="48"/>
        <end position="69"/>
    </location>
</feature>
<keyword evidence="2" id="KW-0812">Transmembrane</keyword>
<organism evidence="4 6">
    <name type="scientific">Gekko japonicus</name>
    <name type="common">Schlegel's Japanese gecko</name>
    <dbReference type="NCBI Taxonomy" id="146911"/>
    <lineage>
        <taxon>Eukaryota</taxon>
        <taxon>Metazoa</taxon>
        <taxon>Chordata</taxon>
        <taxon>Craniata</taxon>
        <taxon>Vertebrata</taxon>
        <taxon>Euteleostomi</taxon>
        <taxon>Lepidosauria</taxon>
        <taxon>Squamata</taxon>
        <taxon>Bifurcata</taxon>
        <taxon>Gekkota</taxon>
        <taxon>Gekkonidae</taxon>
        <taxon>Gekkoninae</taxon>
        <taxon>Gekko</taxon>
    </lineage>
</organism>
<evidence type="ECO:0000313" key="5">
    <source>
        <dbReference type="RefSeq" id="XP_015270457.1"/>
    </source>
</evidence>
<accession>A0ABM1K9S1</accession>
<feature type="compositionally biased region" description="Polar residues" evidence="1">
    <location>
        <begin position="81"/>
        <end position="90"/>
    </location>
</feature>
<dbReference type="Proteomes" id="UP000694871">
    <property type="component" value="Unplaced"/>
</dbReference>
<feature type="signal peptide" evidence="3">
    <location>
        <begin position="1"/>
        <end position="24"/>
    </location>
</feature>
<feature type="chain" id="PRO_5045022596" evidence="3">
    <location>
        <begin position="25"/>
        <end position="111"/>
    </location>
</feature>
<keyword evidence="2" id="KW-0472">Membrane</keyword>
<reference evidence="5 6" key="1">
    <citation type="submission" date="2025-05" db="UniProtKB">
        <authorList>
            <consortium name="RefSeq"/>
        </authorList>
    </citation>
    <scope>IDENTIFICATION</scope>
</reference>
<evidence type="ECO:0000256" key="1">
    <source>
        <dbReference type="SAM" id="MobiDB-lite"/>
    </source>
</evidence>
<dbReference type="RefSeq" id="XP_015270458.1">
    <property type="nucleotide sequence ID" value="XM_015414972.1"/>
</dbReference>
<evidence type="ECO:0000313" key="6">
    <source>
        <dbReference type="RefSeq" id="XP_015270458.1"/>
    </source>
</evidence>
<dbReference type="RefSeq" id="XP_015270457.1">
    <property type="nucleotide sequence ID" value="XM_015414971.1"/>
</dbReference>
<proteinExistence type="predicted"/>
<keyword evidence="4" id="KW-1185">Reference proteome</keyword>
<evidence type="ECO:0000256" key="2">
    <source>
        <dbReference type="SAM" id="Phobius"/>
    </source>
</evidence>
<evidence type="ECO:0000256" key="3">
    <source>
        <dbReference type="SAM" id="SignalP"/>
    </source>
</evidence>
<gene>
    <name evidence="5 6" type="primary">CRB3</name>
</gene>
<name>A0ABM1K9S1_GEKJA</name>
<protein>
    <submittedName>
        <fullName evidence="5 6">Protein crumbs homolog 3 isoform X1</fullName>
    </submittedName>
</protein>
<keyword evidence="3" id="KW-0732">Signal</keyword>
<evidence type="ECO:0000313" key="4">
    <source>
        <dbReference type="Proteomes" id="UP000694871"/>
    </source>
</evidence>
<keyword evidence="2" id="KW-1133">Transmembrane helix</keyword>